<feature type="transmembrane region" description="Helical" evidence="1">
    <location>
        <begin position="55"/>
        <end position="81"/>
    </location>
</feature>
<gene>
    <name evidence="2" type="ORF">ISQ19_01190</name>
</gene>
<dbReference type="GO" id="GO:0005886">
    <property type="term" value="C:plasma membrane"/>
    <property type="evidence" value="ECO:0007669"/>
    <property type="project" value="TreeGrafter"/>
</dbReference>
<dbReference type="AlphaFoldDB" id="A0A937L389"/>
<organism evidence="2 3">
    <name type="scientific">PS1 clade bacterium</name>
    <dbReference type="NCBI Taxonomy" id="2175152"/>
    <lineage>
        <taxon>Bacteria</taxon>
        <taxon>Pseudomonadati</taxon>
        <taxon>Pseudomonadota</taxon>
        <taxon>Alphaproteobacteria</taxon>
        <taxon>PS1 clade</taxon>
    </lineage>
</organism>
<proteinExistence type="predicted"/>
<dbReference type="Proteomes" id="UP000785783">
    <property type="component" value="Unassembled WGS sequence"/>
</dbReference>
<comment type="caution">
    <text evidence="2">The sequence shown here is derived from an EMBL/GenBank/DDBJ whole genome shotgun (WGS) entry which is preliminary data.</text>
</comment>
<feature type="transmembrane region" description="Helical" evidence="1">
    <location>
        <begin position="101"/>
        <end position="120"/>
    </location>
</feature>
<sequence length="192" mass="21161">MLRALYDRTLRLSSHRHAGWALAGVSFIESSFFPIPPDVMLIPMVLADRAKAWRYAFLCTMASVLGALLGYAIGCVFWEAIGQPIVGFYNADAAFVRFTEFYDIWGIWIVLAAAISFLPFKIATIASGVSGLALAPFLITSLIGRGIRFFAVAALVYYFGPGIRRFIDRYFNVLSLTFIAVLLLGFLLLGAV</sequence>
<keyword evidence="1" id="KW-0812">Transmembrane</keyword>
<evidence type="ECO:0000313" key="3">
    <source>
        <dbReference type="Proteomes" id="UP000785783"/>
    </source>
</evidence>
<keyword evidence="1" id="KW-1133">Transmembrane helix</keyword>
<reference evidence="2" key="1">
    <citation type="submission" date="2020-10" db="EMBL/GenBank/DDBJ databases">
        <title>Microbiome of the Black Sea water column analyzed by genome centric metagenomics.</title>
        <authorList>
            <person name="Cabello-Yeves P.J."/>
            <person name="Callieri C."/>
            <person name="Picazo A."/>
            <person name="Mehrshad M."/>
            <person name="Haro-Moreno J.M."/>
            <person name="Roda-Garcia J."/>
            <person name="Dzembekova N."/>
            <person name="Slabakova V."/>
            <person name="Slabakova N."/>
            <person name="Moncheva S."/>
            <person name="Rodriguez-Valera F."/>
        </authorList>
    </citation>
    <scope>NUCLEOTIDE SEQUENCE</scope>
    <source>
        <strain evidence="2">BS307-5m-G5</strain>
    </source>
</reference>
<feature type="transmembrane region" description="Helical" evidence="1">
    <location>
        <begin position="170"/>
        <end position="191"/>
    </location>
</feature>
<feature type="transmembrane region" description="Helical" evidence="1">
    <location>
        <begin position="132"/>
        <end position="158"/>
    </location>
</feature>
<protein>
    <submittedName>
        <fullName evidence="2">DedA family protein</fullName>
    </submittedName>
</protein>
<keyword evidence="1" id="KW-0472">Membrane</keyword>
<dbReference type="PANTHER" id="PTHR42709:SF11">
    <property type="entry name" value="DEDA FAMILY PROTEIN"/>
    <property type="match status" value="1"/>
</dbReference>
<feature type="transmembrane region" description="Helical" evidence="1">
    <location>
        <begin position="20"/>
        <end position="43"/>
    </location>
</feature>
<name>A0A937L389_9PROT</name>
<accession>A0A937L389</accession>
<dbReference type="EMBL" id="JADHOK010000007">
    <property type="protein sequence ID" value="MBL6761294.1"/>
    <property type="molecule type" value="Genomic_DNA"/>
</dbReference>
<evidence type="ECO:0000256" key="1">
    <source>
        <dbReference type="SAM" id="Phobius"/>
    </source>
</evidence>
<dbReference type="PANTHER" id="PTHR42709">
    <property type="entry name" value="ALKALINE PHOSPHATASE LIKE PROTEIN"/>
    <property type="match status" value="1"/>
</dbReference>
<dbReference type="InterPro" id="IPR051311">
    <property type="entry name" value="DedA_domain"/>
</dbReference>
<evidence type="ECO:0000313" key="2">
    <source>
        <dbReference type="EMBL" id="MBL6761294.1"/>
    </source>
</evidence>